<comment type="caution">
    <text evidence="1">The sequence shown here is derived from an EMBL/GenBank/DDBJ whole genome shotgun (WGS) entry which is preliminary data.</text>
</comment>
<evidence type="ECO:0000313" key="2">
    <source>
        <dbReference type="Proteomes" id="UP001161017"/>
    </source>
</evidence>
<organism evidence="1 2">
    <name type="scientific">Ramalina farinacea</name>
    <dbReference type="NCBI Taxonomy" id="258253"/>
    <lineage>
        <taxon>Eukaryota</taxon>
        <taxon>Fungi</taxon>
        <taxon>Dikarya</taxon>
        <taxon>Ascomycota</taxon>
        <taxon>Pezizomycotina</taxon>
        <taxon>Lecanoromycetes</taxon>
        <taxon>OSLEUM clade</taxon>
        <taxon>Lecanoromycetidae</taxon>
        <taxon>Lecanorales</taxon>
        <taxon>Lecanorineae</taxon>
        <taxon>Ramalinaceae</taxon>
        <taxon>Ramalina</taxon>
    </lineage>
</organism>
<protein>
    <submittedName>
        <fullName evidence="1">Uncharacterized protein</fullName>
    </submittedName>
</protein>
<name>A0AA43U2E8_9LECA</name>
<evidence type="ECO:0000313" key="1">
    <source>
        <dbReference type="EMBL" id="MDI1493532.1"/>
    </source>
</evidence>
<proteinExistence type="predicted"/>
<gene>
    <name evidence="1" type="ORF">OHK93_005322</name>
</gene>
<dbReference type="PANTHER" id="PTHR42085:SF2">
    <property type="entry name" value="F-BOX DOMAIN-CONTAINING PROTEIN"/>
    <property type="match status" value="1"/>
</dbReference>
<dbReference type="PANTHER" id="PTHR42085">
    <property type="entry name" value="F-BOX DOMAIN-CONTAINING PROTEIN"/>
    <property type="match status" value="1"/>
</dbReference>
<sequence length="268" mass="31874">MDLSTHLSKAEPTPTKKAFFNFLQLPTEIRLKVYEEVFVPKDFKARLPRKKYESTLIANGVIASLVYPAGSEVTMVNKQVRDESLCVLYKTHLFILNVWEDYDDVDPDRRYFSTTEQLLTQLLRPSAPRYLSMMTHLDLYVDRFEDFGKECRDDIVRQISSSCTKLKTFRLELERIPQDWTFPKETFNLEQQTHDKFEGNIFESLRALANRVREFEIVCEYGENESQHHDLMECLFPGQQYIRIEEEYQIKWRSQIAEKLRSLAFYIH</sequence>
<dbReference type="AlphaFoldDB" id="A0AA43U2E8"/>
<keyword evidence="2" id="KW-1185">Reference proteome</keyword>
<dbReference type="InterPro" id="IPR038883">
    <property type="entry name" value="AN11006-like"/>
</dbReference>
<accession>A0AA43U2E8</accession>
<dbReference type="Proteomes" id="UP001161017">
    <property type="component" value="Unassembled WGS sequence"/>
</dbReference>
<reference evidence="1" key="1">
    <citation type="journal article" date="2023" name="Genome Biol. Evol.">
        <title>First Whole Genome Sequence and Flow Cytometry Genome Size Data for the Lichen-Forming Fungus Ramalina farinacea (Ascomycota).</title>
        <authorList>
            <person name="Llewellyn T."/>
            <person name="Mian S."/>
            <person name="Hill R."/>
            <person name="Leitch I.J."/>
            <person name="Gaya E."/>
        </authorList>
    </citation>
    <scope>NUCLEOTIDE SEQUENCE</scope>
    <source>
        <strain evidence="1">LIQ254RAFAR</strain>
    </source>
</reference>
<dbReference type="EMBL" id="JAPUFD010000027">
    <property type="protein sequence ID" value="MDI1493532.1"/>
    <property type="molecule type" value="Genomic_DNA"/>
</dbReference>